<sequence>MTSIRWAFNTSRWEPSESEFLLASSCLQIEEKNRIDKLVFKKDVKASLIGRLMIRKFISDTTGMPYNSIELFRDTNNKPKYVTNSKTPIVSFNISHHGSYTVLAGEIKQTNIGVDVMKLEYNGGKSVNEFFRIMNKHFSELEWNKIRGTLQTSEQNKIVNFCRNWALKESYVKAIGTGLTVNLSKIIFDIHSKLEQDQIITNTMLCINNKIQPWTFEESLLDSFHCVVVALEQQNYVPQSSNNFIFKKLNLNQILQNAIPLLPQDFEYCKRYF</sequence>
<dbReference type="FunFam" id="3.90.470.20:FF:000003">
    <property type="entry name" value="L-aminoadipate-semialdehyde dehydrogenase-phosphopantetheinyl transferase"/>
    <property type="match status" value="1"/>
</dbReference>
<organism evidence="11 12">
    <name type="scientific">Ceratosolen solmsi marchali</name>
    <dbReference type="NCBI Taxonomy" id="326594"/>
    <lineage>
        <taxon>Eukaryota</taxon>
        <taxon>Metazoa</taxon>
        <taxon>Ecdysozoa</taxon>
        <taxon>Arthropoda</taxon>
        <taxon>Hexapoda</taxon>
        <taxon>Insecta</taxon>
        <taxon>Pterygota</taxon>
        <taxon>Neoptera</taxon>
        <taxon>Endopterygota</taxon>
        <taxon>Hymenoptera</taxon>
        <taxon>Apocrita</taxon>
        <taxon>Proctotrupomorpha</taxon>
        <taxon>Chalcidoidea</taxon>
        <taxon>Agaonidae</taxon>
        <taxon>Agaoninae</taxon>
        <taxon>Ceratosolen</taxon>
    </lineage>
</organism>
<comment type="similarity">
    <text evidence="1">Belongs to the P-Pant transferase superfamily. AcpS family.</text>
</comment>
<dbReference type="GO" id="GO:0008897">
    <property type="term" value="F:holo-[acyl-carrier-protein] synthase activity"/>
    <property type="evidence" value="ECO:0007669"/>
    <property type="project" value="UniProtKB-EC"/>
</dbReference>
<dbReference type="EC" id="2.7.8.7" evidence="2"/>
<feature type="domain" description="4'-phosphopantetheinyl transferase" evidence="9">
    <location>
        <begin position="112"/>
        <end position="224"/>
    </location>
</feature>
<protein>
    <recommendedName>
        <fullName evidence="3">L-aminoadipate-semialdehyde dehydrogenase-phosphopantetheinyl transferase</fullName>
        <ecNumber evidence="2">2.7.8.7</ecNumber>
    </recommendedName>
    <alternativeName>
        <fullName evidence="5">4'-phosphopantetheinyl transferase</fullName>
    </alternativeName>
    <alternativeName>
        <fullName evidence="6">Alpha-aminoadipic semialdehyde dehydrogenase-phosphopantetheinyl transferase</fullName>
    </alternativeName>
</protein>
<dbReference type="Pfam" id="PF22624">
    <property type="entry name" value="AASDHPPT_N"/>
    <property type="match status" value="1"/>
</dbReference>
<feature type="non-terminal residue" evidence="12">
    <location>
        <position position="273"/>
    </location>
</feature>
<evidence type="ECO:0000256" key="2">
    <source>
        <dbReference type="ARBA" id="ARBA00013172"/>
    </source>
</evidence>
<evidence type="ECO:0000256" key="7">
    <source>
        <dbReference type="ARBA" id="ARBA00048641"/>
    </source>
</evidence>
<dbReference type="RefSeq" id="XP_011503881.1">
    <property type="nucleotide sequence ID" value="XM_011505579.1"/>
</dbReference>
<evidence type="ECO:0000313" key="11">
    <source>
        <dbReference type="Proteomes" id="UP000695007"/>
    </source>
</evidence>
<accession>A0AAJ7E157</accession>
<dbReference type="Gene3D" id="3.90.470.20">
    <property type="entry name" value="4'-phosphopantetheinyl transferase domain"/>
    <property type="match status" value="2"/>
</dbReference>
<feature type="domain" description="4'-phosphopantetheinyl transferase N-terminal" evidence="10">
    <location>
        <begin position="12"/>
        <end position="107"/>
    </location>
</feature>
<dbReference type="Pfam" id="PF01648">
    <property type="entry name" value="ACPS"/>
    <property type="match status" value="1"/>
</dbReference>
<evidence type="ECO:0000259" key="9">
    <source>
        <dbReference type="Pfam" id="PF01648"/>
    </source>
</evidence>
<evidence type="ECO:0000256" key="4">
    <source>
        <dbReference type="ARBA" id="ARBA00022679"/>
    </source>
</evidence>
<dbReference type="GO" id="GO:0005829">
    <property type="term" value="C:cytosol"/>
    <property type="evidence" value="ECO:0007669"/>
    <property type="project" value="TreeGrafter"/>
</dbReference>
<dbReference type="InterPro" id="IPR037143">
    <property type="entry name" value="4-PPantetheinyl_Trfase_dom_sf"/>
</dbReference>
<dbReference type="PANTHER" id="PTHR12215:SF10">
    <property type="entry name" value="L-AMINOADIPATE-SEMIALDEHYDE DEHYDROGENASE-PHOSPHOPANTETHEINYL TRANSFERASE"/>
    <property type="match status" value="1"/>
</dbReference>
<keyword evidence="4 12" id="KW-0808">Transferase</keyword>
<dbReference type="InterPro" id="IPR008278">
    <property type="entry name" value="4-PPantetheinyl_Trfase_dom"/>
</dbReference>
<evidence type="ECO:0000256" key="6">
    <source>
        <dbReference type="ARBA" id="ARBA00033443"/>
    </source>
</evidence>
<dbReference type="InterPro" id="IPR050559">
    <property type="entry name" value="P-Pant_transferase_sf"/>
</dbReference>
<dbReference type="SUPFAM" id="SSF56214">
    <property type="entry name" value="4'-phosphopantetheinyl transferase"/>
    <property type="match status" value="2"/>
</dbReference>
<proteinExistence type="inferred from homology"/>
<keyword evidence="11" id="KW-1185">Reference proteome</keyword>
<dbReference type="Proteomes" id="UP000695007">
    <property type="component" value="Unplaced"/>
</dbReference>
<gene>
    <name evidence="12" type="primary">LOC105366964</name>
</gene>
<evidence type="ECO:0000256" key="5">
    <source>
        <dbReference type="ARBA" id="ARBA00030484"/>
    </source>
</evidence>
<comment type="catalytic activity">
    <reaction evidence="8">
        <text>apo-[ACP] + acetyl-CoA = acetyl-[ACP] + adenosine 3',5'-bisphosphate + H(+)</text>
        <dbReference type="Rhea" id="RHEA:46564"/>
        <dbReference type="Rhea" id="RHEA-COMP:9621"/>
        <dbReference type="Rhea" id="RHEA-COMP:9690"/>
        <dbReference type="ChEBI" id="CHEBI:15378"/>
        <dbReference type="ChEBI" id="CHEBI:29999"/>
        <dbReference type="ChEBI" id="CHEBI:57288"/>
        <dbReference type="ChEBI" id="CHEBI:58343"/>
        <dbReference type="ChEBI" id="CHEBI:78446"/>
    </reaction>
    <physiologicalReaction direction="left-to-right" evidence="8">
        <dbReference type="Rhea" id="RHEA:46565"/>
    </physiologicalReaction>
</comment>
<dbReference type="PANTHER" id="PTHR12215">
    <property type="entry name" value="PHOSPHOPANTETHEINE TRANSFERASE"/>
    <property type="match status" value="1"/>
</dbReference>
<dbReference type="KEGG" id="csol:105366964"/>
<evidence type="ECO:0000313" key="12">
    <source>
        <dbReference type="RefSeq" id="XP_011503881.1"/>
    </source>
</evidence>
<dbReference type="GO" id="GO:0019878">
    <property type="term" value="P:lysine biosynthetic process via aminoadipic acid"/>
    <property type="evidence" value="ECO:0007669"/>
    <property type="project" value="TreeGrafter"/>
</dbReference>
<dbReference type="InterPro" id="IPR055066">
    <property type="entry name" value="AASDHPPT_N"/>
</dbReference>
<dbReference type="GeneID" id="105366964"/>
<evidence type="ECO:0000256" key="3">
    <source>
        <dbReference type="ARBA" id="ARBA00016301"/>
    </source>
</evidence>
<dbReference type="AlphaFoldDB" id="A0AAJ7E157"/>
<comment type="catalytic activity">
    <reaction evidence="7">
        <text>apo-[ACP] + CoA = holo-[ACP] + adenosine 3',5'-bisphosphate + H(+)</text>
        <dbReference type="Rhea" id="RHEA:12068"/>
        <dbReference type="Rhea" id="RHEA-COMP:9685"/>
        <dbReference type="Rhea" id="RHEA-COMP:9690"/>
        <dbReference type="ChEBI" id="CHEBI:15378"/>
        <dbReference type="ChEBI" id="CHEBI:29999"/>
        <dbReference type="ChEBI" id="CHEBI:57287"/>
        <dbReference type="ChEBI" id="CHEBI:58343"/>
        <dbReference type="ChEBI" id="CHEBI:64479"/>
        <dbReference type="EC" id="2.7.8.7"/>
    </reaction>
    <physiologicalReaction direction="left-to-right" evidence="7">
        <dbReference type="Rhea" id="RHEA:12069"/>
    </physiologicalReaction>
</comment>
<reference evidence="12" key="1">
    <citation type="submission" date="2025-08" db="UniProtKB">
        <authorList>
            <consortium name="RefSeq"/>
        </authorList>
    </citation>
    <scope>IDENTIFICATION</scope>
</reference>
<evidence type="ECO:0000256" key="8">
    <source>
        <dbReference type="ARBA" id="ARBA00048794"/>
    </source>
</evidence>
<evidence type="ECO:0000256" key="1">
    <source>
        <dbReference type="ARBA" id="ARBA00006195"/>
    </source>
</evidence>
<evidence type="ECO:0000259" key="10">
    <source>
        <dbReference type="Pfam" id="PF22624"/>
    </source>
</evidence>
<name>A0AAJ7E157_9HYME</name>
<dbReference type="GO" id="GO:0000287">
    <property type="term" value="F:magnesium ion binding"/>
    <property type="evidence" value="ECO:0007669"/>
    <property type="project" value="InterPro"/>
</dbReference>